<dbReference type="OrthoDB" id="298939at2759"/>
<feature type="compositionally biased region" description="Polar residues" evidence="2">
    <location>
        <begin position="637"/>
        <end position="651"/>
    </location>
</feature>
<dbReference type="PANTHER" id="PTHR11188">
    <property type="entry name" value="ARRESTIN DOMAIN CONTAINING PROTEIN"/>
    <property type="match status" value="1"/>
</dbReference>
<comment type="similarity">
    <text evidence="1">Belongs to the arrestin family.</text>
</comment>
<dbReference type="GO" id="GO:0031625">
    <property type="term" value="F:ubiquitin protein ligase binding"/>
    <property type="evidence" value="ECO:0007669"/>
    <property type="project" value="TreeGrafter"/>
</dbReference>
<gene>
    <name evidence="4" type="ORF">EJ06DRAFT_553869</name>
</gene>
<keyword evidence="5" id="KW-1185">Reference proteome</keyword>
<protein>
    <recommendedName>
        <fullName evidence="3">Arrestin C-terminal-like domain-containing protein</fullName>
    </recommendedName>
</protein>
<accession>A0A6G1I647</accession>
<dbReference type="InterPro" id="IPR050357">
    <property type="entry name" value="Arrestin_domain-protein"/>
</dbReference>
<dbReference type="EMBL" id="ML996689">
    <property type="protein sequence ID" value="KAF2403596.1"/>
    <property type="molecule type" value="Genomic_DNA"/>
</dbReference>
<feature type="compositionally biased region" description="Pro residues" evidence="2">
    <location>
        <begin position="190"/>
        <end position="199"/>
    </location>
</feature>
<dbReference type="Pfam" id="PF02752">
    <property type="entry name" value="Arrestin_C"/>
    <property type="match status" value="1"/>
</dbReference>
<evidence type="ECO:0000259" key="3">
    <source>
        <dbReference type="SMART" id="SM01017"/>
    </source>
</evidence>
<dbReference type="Gene3D" id="2.60.40.640">
    <property type="match status" value="2"/>
</dbReference>
<feature type="compositionally biased region" description="Basic residues" evidence="2">
    <location>
        <begin position="686"/>
        <end position="696"/>
    </location>
</feature>
<dbReference type="AlphaFoldDB" id="A0A6G1I647"/>
<dbReference type="InterPro" id="IPR011022">
    <property type="entry name" value="Arrestin_C-like"/>
</dbReference>
<dbReference type="SMART" id="SM01017">
    <property type="entry name" value="Arrestin_C"/>
    <property type="match status" value="1"/>
</dbReference>
<feature type="compositionally biased region" description="Low complexity" evidence="2">
    <location>
        <begin position="786"/>
        <end position="795"/>
    </location>
</feature>
<feature type="region of interest" description="Disordered" evidence="2">
    <location>
        <begin position="29"/>
        <end position="95"/>
    </location>
</feature>
<sequence length="873" mass="97455">MDPPILPVEYLTVSPENAYQSVHHWHSGGAGFVQSPPEKGPPFGRASFDQQDRNHRSAGAYHGEPMDARPLFNQRVPPPWSTAAIPPWSTQSRPLSDIRELTEPSLAEITNRLNLDLNRRPSARSSHSRRASLSRRDSQRSKGSGRQELPLGLEPIPTLLPNSSTEHRVRPENIPPRTSSQPGRDRRPLHPAPLPPAPPRALGFTIPNHGRSQSPVKDTAARLDPIFSNGLRRVPSRTFVRPHGPNCDVFDFPTHRHPRVAIELHVGAPIFVGGGSVEGHVRILVEDTDRIRHKRPLALSRISVDLLGVEEVSGPRRHIFLSLATELIDADNPPPHNMVESLKQISPLDPFWTLAPSVSNLPFMLSLPLDVGPPPFHSKHARIRYVLCVTLLIREQGRQFLVRSSSEVTLLPVYDPEKALMSLPSPLTASDEYVRHRDHGPETIKVTAGLHRQVWVSGTSIFVDVHVANGSKKTIKRLDLQLERDILCYKHAAAWTLEKDASQARIFDNNERTILCKAALKHGHAGWTGVSANSTDLRTCDLDLPRGLATVKCGKFFEVRYFLNVVVYISHSRTVTVQLPIVLIHMNSLDVVPNSVAQVAAAIEEKRARGTSHRRAQSSVAQLPPAPFASSASAIPLNSQNMVRRPSTASVQGRAFAAPRNQSLERMRAEQEELQALGQKLEHSPRKYSPRRRVGHNFHSPSQYGSQSQPPPSPGQAQQGQHMQYGEDQASNYVYQTPPSNRKARILSDEVGDEVAEIRERLRRMRSNETNRSAAMSGTGCRRQRSVGSSRSRCGSFRELERPEGLRGMIGKAGRCGGSATSQFIRRMRSGERWRAGAGAFFAERNRERTSNERDREREHEREVKQRVLANWI</sequence>
<evidence type="ECO:0000313" key="4">
    <source>
        <dbReference type="EMBL" id="KAF2403596.1"/>
    </source>
</evidence>
<dbReference type="InterPro" id="IPR014752">
    <property type="entry name" value="Arrestin-like_C"/>
</dbReference>
<dbReference type="SUPFAM" id="SSF81296">
    <property type="entry name" value="E set domains"/>
    <property type="match status" value="1"/>
</dbReference>
<dbReference type="GO" id="GO:0030674">
    <property type="term" value="F:protein-macromolecule adaptor activity"/>
    <property type="evidence" value="ECO:0007669"/>
    <property type="project" value="TreeGrafter"/>
</dbReference>
<organism evidence="4 5">
    <name type="scientific">Trichodelitschia bisporula</name>
    <dbReference type="NCBI Taxonomy" id="703511"/>
    <lineage>
        <taxon>Eukaryota</taxon>
        <taxon>Fungi</taxon>
        <taxon>Dikarya</taxon>
        <taxon>Ascomycota</taxon>
        <taxon>Pezizomycotina</taxon>
        <taxon>Dothideomycetes</taxon>
        <taxon>Dothideomycetes incertae sedis</taxon>
        <taxon>Phaeotrichales</taxon>
        <taxon>Phaeotrichaceae</taxon>
        <taxon>Trichodelitschia</taxon>
    </lineage>
</organism>
<dbReference type="GO" id="GO:0070086">
    <property type="term" value="P:ubiquitin-dependent endocytosis"/>
    <property type="evidence" value="ECO:0007669"/>
    <property type="project" value="TreeGrafter"/>
</dbReference>
<reference evidence="4" key="1">
    <citation type="journal article" date="2020" name="Stud. Mycol.">
        <title>101 Dothideomycetes genomes: a test case for predicting lifestyles and emergence of pathogens.</title>
        <authorList>
            <person name="Haridas S."/>
            <person name="Albert R."/>
            <person name="Binder M."/>
            <person name="Bloem J."/>
            <person name="Labutti K."/>
            <person name="Salamov A."/>
            <person name="Andreopoulos B."/>
            <person name="Baker S."/>
            <person name="Barry K."/>
            <person name="Bills G."/>
            <person name="Bluhm B."/>
            <person name="Cannon C."/>
            <person name="Castanera R."/>
            <person name="Culley D."/>
            <person name="Daum C."/>
            <person name="Ezra D."/>
            <person name="Gonzalez J."/>
            <person name="Henrissat B."/>
            <person name="Kuo A."/>
            <person name="Liang C."/>
            <person name="Lipzen A."/>
            <person name="Lutzoni F."/>
            <person name="Magnuson J."/>
            <person name="Mondo S."/>
            <person name="Nolan M."/>
            <person name="Ohm R."/>
            <person name="Pangilinan J."/>
            <person name="Park H.-J."/>
            <person name="Ramirez L."/>
            <person name="Alfaro M."/>
            <person name="Sun H."/>
            <person name="Tritt A."/>
            <person name="Yoshinaga Y."/>
            <person name="Zwiers L.-H."/>
            <person name="Turgeon B."/>
            <person name="Goodwin S."/>
            <person name="Spatafora J."/>
            <person name="Crous P."/>
            <person name="Grigoriev I."/>
        </authorList>
    </citation>
    <scope>NUCLEOTIDE SEQUENCE</scope>
    <source>
        <strain evidence="4">CBS 262.69</strain>
    </source>
</reference>
<evidence type="ECO:0000256" key="2">
    <source>
        <dbReference type="SAM" id="MobiDB-lite"/>
    </source>
</evidence>
<dbReference type="InterPro" id="IPR014756">
    <property type="entry name" value="Ig_E-set"/>
</dbReference>
<feature type="region of interest" description="Disordered" evidence="2">
    <location>
        <begin position="637"/>
        <end position="661"/>
    </location>
</feature>
<proteinExistence type="inferred from homology"/>
<dbReference type="Proteomes" id="UP000799640">
    <property type="component" value="Unassembled WGS sequence"/>
</dbReference>
<dbReference type="GO" id="GO:0005886">
    <property type="term" value="C:plasma membrane"/>
    <property type="evidence" value="ECO:0007669"/>
    <property type="project" value="TreeGrafter"/>
</dbReference>
<feature type="region of interest" description="Disordered" evidence="2">
    <location>
        <begin position="767"/>
        <end position="795"/>
    </location>
</feature>
<feature type="region of interest" description="Disordered" evidence="2">
    <location>
        <begin position="678"/>
        <end position="724"/>
    </location>
</feature>
<dbReference type="PANTHER" id="PTHR11188:SF17">
    <property type="entry name" value="FI21816P1"/>
    <property type="match status" value="1"/>
</dbReference>
<evidence type="ECO:0000313" key="5">
    <source>
        <dbReference type="Proteomes" id="UP000799640"/>
    </source>
</evidence>
<dbReference type="GO" id="GO:0005829">
    <property type="term" value="C:cytosol"/>
    <property type="evidence" value="ECO:0007669"/>
    <property type="project" value="TreeGrafter"/>
</dbReference>
<name>A0A6G1I647_9PEZI</name>
<feature type="region of interest" description="Disordered" evidence="2">
    <location>
        <begin position="117"/>
        <end position="217"/>
    </location>
</feature>
<evidence type="ECO:0000256" key="1">
    <source>
        <dbReference type="ARBA" id="ARBA00005298"/>
    </source>
</evidence>
<feature type="domain" description="Arrestin C-terminal-like" evidence="3">
    <location>
        <begin position="440"/>
        <end position="588"/>
    </location>
</feature>